<dbReference type="PROSITE" id="PS50113">
    <property type="entry name" value="PAC"/>
    <property type="match status" value="1"/>
</dbReference>
<dbReference type="InterPro" id="IPR013767">
    <property type="entry name" value="PAS_fold"/>
</dbReference>
<dbReference type="Proteomes" id="UP000192582">
    <property type="component" value="Unassembled WGS sequence"/>
</dbReference>
<dbReference type="PROSITE" id="PS50112">
    <property type="entry name" value="PAS"/>
    <property type="match status" value="2"/>
</dbReference>
<feature type="domain" description="HD-GYP" evidence="3">
    <location>
        <begin position="432"/>
        <end position="623"/>
    </location>
</feature>
<dbReference type="AlphaFoldDB" id="A0A1W1VWC4"/>
<dbReference type="RefSeq" id="WP_084051409.1">
    <property type="nucleotide sequence ID" value="NZ_FWWU01000011.1"/>
</dbReference>
<evidence type="ECO:0000259" key="1">
    <source>
        <dbReference type="PROSITE" id="PS50112"/>
    </source>
</evidence>
<evidence type="ECO:0000259" key="2">
    <source>
        <dbReference type="PROSITE" id="PS50113"/>
    </source>
</evidence>
<name>A0A1W1VWC4_9DEIO</name>
<dbReference type="InterPro" id="IPR000700">
    <property type="entry name" value="PAS-assoc_C"/>
</dbReference>
<evidence type="ECO:0000259" key="3">
    <source>
        <dbReference type="PROSITE" id="PS51832"/>
    </source>
</evidence>
<dbReference type="InterPro" id="IPR001610">
    <property type="entry name" value="PAC"/>
</dbReference>
<dbReference type="InterPro" id="IPR003018">
    <property type="entry name" value="GAF"/>
</dbReference>
<dbReference type="InterPro" id="IPR052020">
    <property type="entry name" value="Cyclic_di-GMP/3'3'-cGAMP_PDE"/>
</dbReference>
<dbReference type="SUPFAM" id="SSF55785">
    <property type="entry name" value="PYP-like sensor domain (PAS domain)"/>
    <property type="match status" value="2"/>
</dbReference>
<dbReference type="InterPro" id="IPR003607">
    <property type="entry name" value="HD/PDEase_dom"/>
</dbReference>
<gene>
    <name evidence="4" type="ORF">SAMN00790413_06093</name>
</gene>
<dbReference type="Pfam" id="PF08448">
    <property type="entry name" value="PAS_4"/>
    <property type="match status" value="1"/>
</dbReference>
<dbReference type="SUPFAM" id="SSF55781">
    <property type="entry name" value="GAF domain-like"/>
    <property type="match status" value="1"/>
</dbReference>
<accession>A0A1W1VWC4</accession>
<dbReference type="SMART" id="SM00086">
    <property type="entry name" value="PAC"/>
    <property type="match status" value="2"/>
</dbReference>
<dbReference type="InterPro" id="IPR037522">
    <property type="entry name" value="HD_GYP_dom"/>
</dbReference>
<dbReference type="STRING" id="695939.SAMN00790413_06093"/>
<dbReference type="PROSITE" id="PS51832">
    <property type="entry name" value="HD_GYP"/>
    <property type="match status" value="1"/>
</dbReference>
<dbReference type="Gene3D" id="3.30.450.40">
    <property type="match status" value="1"/>
</dbReference>
<dbReference type="InterPro" id="IPR013656">
    <property type="entry name" value="PAS_4"/>
</dbReference>
<reference evidence="4 5" key="1">
    <citation type="submission" date="2017-04" db="EMBL/GenBank/DDBJ databases">
        <authorList>
            <person name="Afonso C.L."/>
            <person name="Miller P.J."/>
            <person name="Scott M.A."/>
            <person name="Spackman E."/>
            <person name="Goraichik I."/>
            <person name="Dimitrov K.M."/>
            <person name="Suarez D.L."/>
            <person name="Swayne D.E."/>
        </authorList>
    </citation>
    <scope>NUCLEOTIDE SEQUENCE [LARGE SCALE GENOMIC DNA]</scope>
    <source>
        <strain evidence="4 5">KR-140</strain>
    </source>
</reference>
<dbReference type="InterPro" id="IPR029016">
    <property type="entry name" value="GAF-like_dom_sf"/>
</dbReference>
<feature type="domain" description="PAS" evidence="1">
    <location>
        <begin position="299"/>
        <end position="368"/>
    </location>
</feature>
<evidence type="ECO:0000313" key="5">
    <source>
        <dbReference type="Proteomes" id="UP000192582"/>
    </source>
</evidence>
<protein>
    <submittedName>
        <fullName evidence="4">Putative two-component system response regulator</fullName>
    </submittedName>
</protein>
<dbReference type="Pfam" id="PF01590">
    <property type="entry name" value="GAF"/>
    <property type="match status" value="1"/>
</dbReference>
<keyword evidence="5" id="KW-1185">Reference proteome</keyword>
<evidence type="ECO:0000313" key="4">
    <source>
        <dbReference type="EMBL" id="SMB97628.1"/>
    </source>
</evidence>
<dbReference type="EMBL" id="FWWU01000011">
    <property type="protein sequence ID" value="SMB97628.1"/>
    <property type="molecule type" value="Genomic_DNA"/>
</dbReference>
<dbReference type="InterPro" id="IPR000014">
    <property type="entry name" value="PAS"/>
</dbReference>
<dbReference type="CDD" id="cd00130">
    <property type="entry name" value="PAS"/>
    <property type="match status" value="1"/>
</dbReference>
<dbReference type="SUPFAM" id="SSF109604">
    <property type="entry name" value="HD-domain/PDEase-like"/>
    <property type="match status" value="1"/>
</dbReference>
<dbReference type="Gene3D" id="3.30.450.20">
    <property type="entry name" value="PAS domain"/>
    <property type="match status" value="2"/>
</dbReference>
<dbReference type="SMART" id="SM00091">
    <property type="entry name" value="PAS"/>
    <property type="match status" value="2"/>
</dbReference>
<dbReference type="CDD" id="cd00077">
    <property type="entry name" value="HDc"/>
    <property type="match status" value="1"/>
</dbReference>
<feature type="domain" description="PAS" evidence="1">
    <location>
        <begin position="172"/>
        <end position="228"/>
    </location>
</feature>
<dbReference type="SMART" id="SM00471">
    <property type="entry name" value="HDc"/>
    <property type="match status" value="1"/>
</dbReference>
<dbReference type="NCBIfam" id="TIGR00229">
    <property type="entry name" value="sensory_box"/>
    <property type="match status" value="2"/>
</dbReference>
<proteinExistence type="predicted"/>
<dbReference type="PANTHER" id="PTHR45228:SF1">
    <property type="entry name" value="CYCLIC DI-GMP PHOSPHODIESTERASE TM_0186"/>
    <property type="match status" value="1"/>
</dbReference>
<dbReference type="SMART" id="SM00065">
    <property type="entry name" value="GAF"/>
    <property type="match status" value="1"/>
</dbReference>
<organism evidence="4 5">
    <name type="scientific">Deinococcus hopiensis KR-140</name>
    <dbReference type="NCBI Taxonomy" id="695939"/>
    <lineage>
        <taxon>Bacteria</taxon>
        <taxon>Thermotogati</taxon>
        <taxon>Deinococcota</taxon>
        <taxon>Deinococci</taxon>
        <taxon>Deinococcales</taxon>
        <taxon>Deinococcaceae</taxon>
        <taxon>Deinococcus</taxon>
    </lineage>
</organism>
<dbReference type="GO" id="GO:0006355">
    <property type="term" value="P:regulation of DNA-templated transcription"/>
    <property type="evidence" value="ECO:0007669"/>
    <property type="project" value="InterPro"/>
</dbReference>
<sequence length="623" mass="68624">MLGDLSTFPLEAARLAALRRYAVLGTPPEAAFDRAVQVAAQVYGVPIALVSLVDVRRQWFKACYGVDMRETDRSISMCTHALEHDGVLIVPDTTLDERFAQNPLVTGPLHIRFYAGAPLVTPDGHKVGTLCILDTVPRPSLTPEQTATLQALADGVVSELELRCALAEQARERHVHTAVVKASLDAMVIVDHDGCVLEWNPSAEQLLGYNREDVLGADLMRLIVPPGDYNRHKLGVAQLGQEQTAGQRRIELPILRRGGETLHCEYTVTSFYVDDEQLFTVYIRDLTEVRAAREAMKASYSLLRAVVDSVPETIFVKNLERQYVMMNTTGAARLGQPMEAILGRTDEDFFPASMAARRQRDEAVLETGTPMVTEFTEKFPDGTYRHFWTSKDVYRDPSGNAAGLIGAAFDITQRKQDEAIIRGYNQTLRDQVEAAQFEILARLARAAEYRDDDTGEHMNRVAMTAAGIARELNLPDETVALIGRAAPMHDVGKIGISDSILLKPGRLTPEEFELVKAHTTIGASILEGGNSPLVMVAEEIARTHHERWDGTGYPAGLAGETIPITGRIVAVADVLDALTSERPYKQAWSFEAAMTEIRTQAGRQFDPAVIAALERLTCAHQQD</sequence>
<dbReference type="OrthoDB" id="9798833at2"/>
<dbReference type="PANTHER" id="PTHR45228">
    <property type="entry name" value="CYCLIC DI-GMP PHOSPHODIESTERASE TM_0186-RELATED"/>
    <property type="match status" value="1"/>
</dbReference>
<dbReference type="InterPro" id="IPR035965">
    <property type="entry name" value="PAS-like_dom_sf"/>
</dbReference>
<dbReference type="Pfam" id="PF13487">
    <property type="entry name" value="HD_5"/>
    <property type="match status" value="1"/>
</dbReference>
<dbReference type="Gene3D" id="1.10.3210.10">
    <property type="entry name" value="Hypothetical protein af1432"/>
    <property type="match status" value="1"/>
</dbReference>
<dbReference type="Pfam" id="PF00989">
    <property type="entry name" value="PAS"/>
    <property type="match status" value="1"/>
</dbReference>
<feature type="domain" description="PAC" evidence="2">
    <location>
        <begin position="371"/>
        <end position="423"/>
    </location>
</feature>